<comment type="catalytic activity">
    <reaction evidence="1">
        <text>Hydrolyzes single-stranded DNA or mismatched double-stranded DNA and polynucleotides, releasing free uracil.</text>
        <dbReference type="EC" id="3.2.2.27"/>
    </reaction>
</comment>
<evidence type="ECO:0000313" key="15">
    <source>
        <dbReference type="Proteomes" id="UP000199759"/>
    </source>
</evidence>
<keyword evidence="10" id="KW-0411">Iron-sulfur</keyword>
<dbReference type="InterPro" id="IPR005273">
    <property type="entry name" value="Ura-DNA_glyco_family4"/>
</dbReference>
<evidence type="ECO:0000256" key="7">
    <source>
        <dbReference type="ARBA" id="ARBA00022763"/>
    </source>
</evidence>
<evidence type="ECO:0000256" key="11">
    <source>
        <dbReference type="ARBA" id="ARBA00023204"/>
    </source>
</evidence>
<organism evidence="14 15">
    <name type="scientific">Maricaulis salignorans</name>
    <dbReference type="NCBI Taxonomy" id="144026"/>
    <lineage>
        <taxon>Bacteria</taxon>
        <taxon>Pseudomonadati</taxon>
        <taxon>Pseudomonadota</taxon>
        <taxon>Alphaproteobacteria</taxon>
        <taxon>Maricaulales</taxon>
        <taxon>Maricaulaceae</taxon>
        <taxon>Maricaulis</taxon>
    </lineage>
</organism>
<dbReference type="PANTHER" id="PTHR33693:SF1">
    <property type="entry name" value="TYPE-4 URACIL-DNA GLYCOSYLASE"/>
    <property type="match status" value="1"/>
</dbReference>
<evidence type="ECO:0000256" key="1">
    <source>
        <dbReference type="ARBA" id="ARBA00001400"/>
    </source>
</evidence>
<dbReference type="NCBIfam" id="TIGR00758">
    <property type="entry name" value="UDG_fam4"/>
    <property type="match status" value="1"/>
</dbReference>
<dbReference type="SUPFAM" id="SSF52141">
    <property type="entry name" value="Uracil-DNA glycosylase-like"/>
    <property type="match status" value="1"/>
</dbReference>
<dbReference type="PANTHER" id="PTHR33693">
    <property type="entry name" value="TYPE-5 URACIL-DNA GLYCOSYLASE"/>
    <property type="match status" value="1"/>
</dbReference>
<keyword evidence="8" id="KW-0378">Hydrolase</keyword>
<protein>
    <recommendedName>
        <fullName evidence="4">Type-4 uracil-DNA glycosylase</fullName>
        <ecNumber evidence="3">3.2.2.27</ecNumber>
    </recommendedName>
</protein>
<reference evidence="14 15" key="1">
    <citation type="submission" date="2016-10" db="EMBL/GenBank/DDBJ databases">
        <authorList>
            <person name="de Groot N.N."/>
        </authorList>
    </citation>
    <scope>NUCLEOTIDE SEQUENCE [LARGE SCALE GENOMIC DNA]</scope>
    <source>
        <strain evidence="14 15">DSM 16077</strain>
    </source>
</reference>
<evidence type="ECO:0000256" key="8">
    <source>
        <dbReference type="ARBA" id="ARBA00022801"/>
    </source>
</evidence>
<dbReference type="InterPro" id="IPR005122">
    <property type="entry name" value="Uracil-DNA_glycosylase-like"/>
</dbReference>
<dbReference type="AlphaFoldDB" id="A0A1G9RK06"/>
<keyword evidence="11" id="KW-0234">DNA repair</keyword>
<evidence type="ECO:0000259" key="13">
    <source>
        <dbReference type="SMART" id="SM00986"/>
    </source>
</evidence>
<evidence type="ECO:0000256" key="6">
    <source>
        <dbReference type="ARBA" id="ARBA00022723"/>
    </source>
</evidence>
<evidence type="ECO:0000256" key="12">
    <source>
        <dbReference type="SAM" id="MobiDB-lite"/>
    </source>
</evidence>
<evidence type="ECO:0000256" key="5">
    <source>
        <dbReference type="ARBA" id="ARBA00022485"/>
    </source>
</evidence>
<evidence type="ECO:0000256" key="9">
    <source>
        <dbReference type="ARBA" id="ARBA00023004"/>
    </source>
</evidence>
<keyword evidence="9" id="KW-0408">Iron</keyword>
<dbReference type="GO" id="GO:0004844">
    <property type="term" value="F:uracil DNA N-glycosylase activity"/>
    <property type="evidence" value="ECO:0007669"/>
    <property type="project" value="UniProtKB-EC"/>
</dbReference>
<keyword evidence="6" id="KW-0479">Metal-binding</keyword>
<dbReference type="GO" id="GO:0051539">
    <property type="term" value="F:4 iron, 4 sulfur cluster binding"/>
    <property type="evidence" value="ECO:0007669"/>
    <property type="project" value="UniProtKB-KW"/>
</dbReference>
<keyword evidence="5" id="KW-0004">4Fe-4S</keyword>
<comment type="similarity">
    <text evidence="2">Belongs to the uracil-DNA glycosylase (UDG) superfamily. Type 4 (UDGa) family.</text>
</comment>
<feature type="compositionally biased region" description="Low complexity" evidence="12">
    <location>
        <begin position="54"/>
        <end position="66"/>
    </location>
</feature>
<dbReference type="SMART" id="SM00986">
    <property type="entry name" value="UDG"/>
    <property type="match status" value="1"/>
</dbReference>
<sequence>MQDEKALKALLAWWEDAGIPLDEPIVRPRAPLTPKAAPAQTGARETGASERRPAAATAASAKAAGFGDAGNEGPSARELAGKADTLDALRTAIEGFHGCPLRNTARNTVFARGNPAAKIMMIGEAPGRDEDMEGQPFVGPAGHLLDRIFASIGLAPDQLYLTNVINWRPPGNRSPTQDEIATCLPFIERHIALIKPDILVLGGGIAAQSLLGASESITKLRGQWADYRLRDAAGEPTGTTIPALPTFHPAYLLRRPTEKRFVWQDMLMLAKRLEG</sequence>
<dbReference type="EMBL" id="FNHG01000007">
    <property type="protein sequence ID" value="SDM23659.1"/>
    <property type="molecule type" value="Genomic_DNA"/>
</dbReference>
<dbReference type="GO" id="GO:0006281">
    <property type="term" value="P:DNA repair"/>
    <property type="evidence" value="ECO:0007669"/>
    <property type="project" value="UniProtKB-KW"/>
</dbReference>
<dbReference type="InterPro" id="IPR051536">
    <property type="entry name" value="UDG_Type-4/5"/>
</dbReference>
<keyword evidence="7" id="KW-0227">DNA damage</keyword>
<feature type="domain" description="Uracil-DNA glycosylase-like" evidence="13">
    <location>
        <begin position="110"/>
        <end position="267"/>
    </location>
</feature>
<evidence type="ECO:0000256" key="2">
    <source>
        <dbReference type="ARBA" id="ARBA00006521"/>
    </source>
</evidence>
<dbReference type="RefSeq" id="WP_233342377.1">
    <property type="nucleotide sequence ID" value="NZ_FNHG01000007.1"/>
</dbReference>
<dbReference type="SMART" id="SM00987">
    <property type="entry name" value="UreE_C"/>
    <property type="match status" value="1"/>
</dbReference>
<gene>
    <name evidence="14" type="ORF">SAMN04488568_10757</name>
</gene>
<keyword evidence="15" id="KW-1185">Reference proteome</keyword>
<dbReference type="Proteomes" id="UP000199759">
    <property type="component" value="Unassembled WGS sequence"/>
</dbReference>
<dbReference type="Gene3D" id="3.40.470.10">
    <property type="entry name" value="Uracil-DNA glycosylase-like domain"/>
    <property type="match status" value="1"/>
</dbReference>
<proteinExistence type="inferred from homology"/>
<dbReference type="CDD" id="cd10030">
    <property type="entry name" value="UDG-F4_TTUDGA_SPO1dp_like"/>
    <property type="match status" value="1"/>
</dbReference>
<dbReference type="EC" id="3.2.2.27" evidence="3"/>
<dbReference type="GO" id="GO:0046872">
    <property type="term" value="F:metal ion binding"/>
    <property type="evidence" value="ECO:0007669"/>
    <property type="project" value="UniProtKB-KW"/>
</dbReference>
<evidence type="ECO:0000256" key="3">
    <source>
        <dbReference type="ARBA" id="ARBA00012030"/>
    </source>
</evidence>
<evidence type="ECO:0000256" key="4">
    <source>
        <dbReference type="ARBA" id="ARBA00019403"/>
    </source>
</evidence>
<dbReference type="Pfam" id="PF03167">
    <property type="entry name" value="UDG"/>
    <property type="match status" value="1"/>
</dbReference>
<dbReference type="STRING" id="144026.SAMN04488568_10757"/>
<feature type="region of interest" description="Disordered" evidence="12">
    <location>
        <begin position="25"/>
        <end position="77"/>
    </location>
</feature>
<evidence type="ECO:0000313" key="14">
    <source>
        <dbReference type="EMBL" id="SDM23659.1"/>
    </source>
</evidence>
<accession>A0A1G9RK06</accession>
<name>A0A1G9RK06_9PROT</name>
<evidence type="ECO:0000256" key="10">
    <source>
        <dbReference type="ARBA" id="ARBA00023014"/>
    </source>
</evidence>
<dbReference type="InterPro" id="IPR036895">
    <property type="entry name" value="Uracil-DNA_glycosylase-like_sf"/>
</dbReference>